<dbReference type="AlphaFoldDB" id="A0A1V6TNQ9"/>
<dbReference type="EMBL" id="MLKD01000004">
    <property type="protein sequence ID" value="OQE27796.1"/>
    <property type="molecule type" value="Genomic_DNA"/>
</dbReference>
<feature type="compositionally biased region" description="Basic and acidic residues" evidence="1">
    <location>
        <begin position="537"/>
        <end position="553"/>
    </location>
</feature>
<gene>
    <name evidence="2" type="ORF">PENSTE_c004G05344</name>
</gene>
<feature type="region of interest" description="Disordered" evidence="1">
    <location>
        <begin position="366"/>
        <end position="449"/>
    </location>
</feature>
<accession>A0A1V6TNQ9</accession>
<feature type="compositionally biased region" description="Polar residues" evidence="1">
    <location>
        <begin position="658"/>
        <end position="676"/>
    </location>
</feature>
<protein>
    <submittedName>
        <fullName evidence="2">Uncharacterized protein</fullName>
    </submittedName>
</protein>
<dbReference type="Proteomes" id="UP000191285">
    <property type="component" value="Unassembled WGS sequence"/>
</dbReference>
<feature type="compositionally biased region" description="Basic and acidic residues" evidence="1">
    <location>
        <begin position="69"/>
        <end position="82"/>
    </location>
</feature>
<feature type="region of interest" description="Disordered" evidence="1">
    <location>
        <begin position="524"/>
        <end position="569"/>
    </location>
</feature>
<feature type="compositionally biased region" description="Polar residues" evidence="1">
    <location>
        <begin position="738"/>
        <end position="752"/>
    </location>
</feature>
<evidence type="ECO:0000313" key="2">
    <source>
        <dbReference type="EMBL" id="OQE27796.1"/>
    </source>
</evidence>
<dbReference type="OrthoDB" id="4226789at2759"/>
<feature type="region of interest" description="Disordered" evidence="1">
    <location>
        <begin position="8"/>
        <end position="83"/>
    </location>
</feature>
<keyword evidence="3" id="KW-1185">Reference proteome</keyword>
<feature type="compositionally biased region" description="Basic and acidic residues" evidence="1">
    <location>
        <begin position="157"/>
        <end position="166"/>
    </location>
</feature>
<organism evidence="2 3">
    <name type="scientific">Penicillium steckii</name>
    <dbReference type="NCBI Taxonomy" id="303698"/>
    <lineage>
        <taxon>Eukaryota</taxon>
        <taxon>Fungi</taxon>
        <taxon>Dikarya</taxon>
        <taxon>Ascomycota</taxon>
        <taxon>Pezizomycotina</taxon>
        <taxon>Eurotiomycetes</taxon>
        <taxon>Eurotiomycetidae</taxon>
        <taxon>Eurotiales</taxon>
        <taxon>Aspergillaceae</taxon>
        <taxon>Penicillium</taxon>
    </lineage>
</organism>
<feature type="region of interest" description="Disordered" evidence="1">
    <location>
        <begin position="622"/>
        <end position="641"/>
    </location>
</feature>
<feature type="region of interest" description="Disordered" evidence="1">
    <location>
        <begin position="288"/>
        <end position="319"/>
    </location>
</feature>
<feature type="region of interest" description="Disordered" evidence="1">
    <location>
        <begin position="132"/>
        <end position="151"/>
    </location>
</feature>
<feature type="compositionally biased region" description="Polar residues" evidence="1">
    <location>
        <begin position="39"/>
        <end position="57"/>
    </location>
</feature>
<feature type="compositionally biased region" description="Polar residues" evidence="1">
    <location>
        <begin position="423"/>
        <end position="434"/>
    </location>
</feature>
<name>A0A1V6TNQ9_9EURO</name>
<comment type="caution">
    <text evidence="2">The sequence shown here is derived from an EMBL/GenBank/DDBJ whole genome shotgun (WGS) entry which is preliminary data.</text>
</comment>
<feature type="region of interest" description="Disordered" evidence="1">
    <location>
        <begin position="157"/>
        <end position="188"/>
    </location>
</feature>
<feature type="compositionally biased region" description="Basic and acidic residues" evidence="1">
    <location>
        <begin position="24"/>
        <end position="38"/>
    </location>
</feature>
<reference evidence="3" key="1">
    <citation type="journal article" date="2017" name="Nat. Microbiol.">
        <title>Global analysis of biosynthetic gene clusters reveals vast potential of secondary metabolite production in Penicillium species.</title>
        <authorList>
            <person name="Nielsen J.C."/>
            <person name="Grijseels S."/>
            <person name="Prigent S."/>
            <person name="Ji B."/>
            <person name="Dainat J."/>
            <person name="Nielsen K.F."/>
            <person name="Frisvad J.C."/>
            <person name="Workman M."/>
            <person name="Nielsen J."/>
        </authorList>
    </citation>
    <scope>NUCLEOTIDE SEQUENCE [LARGE SCALE GENOMIC DNA]</scope>
    <source>
        <strain evidence="3">IBT 24891</strain>
    </source>
</reference>
<evidence type="ECO:0000256" key="1">
    <source>
        <dbReference type="SAM" id="MobiDB-lite"/>
    </source>
</evidence>
<sequence length="810" mass="89936">MTFLICPRWRKIHPPSPSAVTQPRNDDRQEQRDPDQNRELVSNFQPENTAGQSDSQPESFSHRLRRRFSRESKPSSEHHDASKLGFPFNLRTIKSFPKTGVKSGQDLATLGNLGSSLMSERAYDSDAQFVSSLRGARNSSRSPSGKPVRRMELSDLVERSHEREASNQRWAVDQTQNTSTSHISSSDKQFISTPTASAESFQGQGNPLKTNYQPWGQHLASFQAEAALRSYDMNVKSARSLPDLTLAGQQPIHSLPGTPATIAIAKFNRNPRSIADWKECYRAGQPKYGPPSSKTLPGHPGEVLAKKSRQPSASAGSIEEHRSIHLEELGIPHRLASQTTASGSISCNPSTTRFIHPNEHGFFVSPSQENIHPPQRSGFSASAADSLGVPTRDRDFSSFYSPQSGSIMSNRSPMNSSRSVNNITVGKSRANQATGDEKSSQSDSGHNTGMLQSKFREHCESNGTEQAYPNDTTNNSDKACPQRRVSIGWMSGGRRIGYGYSPVPNKDEEMNTLNVEACPYRDPGSESKFKAAPNENNIKDADKGRKGSDEESHLVNLQPHLESSPDTVEEFTPDTNPIMALNCSSDDRVSPVSDSMPKSKVSRFMNEYPRPPYIRTMLGARACQPHSSPSSDNDQRGFRSLRAPELPPMTQIEHCQVPRSSQYSNQANNSLSRRWSRTSLPGKQVAFVSGDNADDDHSEFFDLNDQGHIQESCSLQPSKSRSEKWVRRFTRPKESRRVSNNHQQESSQTSSELYEDCESDVIPSATMAEDLASMYQDCVKMPGSFDGSRWASRKSRMLWDACTEGLWHSA</sequence>
<proteinExistence type="predicted"/>
<feature type="compositionally biased region" description="Polar residues" evidence="1">
    <location>
        <begin position="167"/>
        <end position="188"/>
    </location>
</feature>
<feature type="region of interest" description="Disordered" evidence="1">
    <location>
        <begin position="732"/>
        <end position="754"/>
    </location>
</feature>
<feature type="region of interest" description="Disordered" evidence="1">
    <location>
        <begin position="657"/>
        <end position="676"/>
    </location>
</feature>
<evidence type="ECO:0000313" key="3">
    <source>
        <dbReference type="Proteomes" id="UP000191285"/>
    </source>
</evidence>
<feature type="compositionally biased region" description="Low complexity" evidence="1">
    <location>
        <begin position="406"/>
        <end position="422"/>
    </location>
</feature>